<dbReference type="Proteomes" id="UP001214250">
    <property type="component" value="Chromosome 1"/>
</dbReference>
<keyword evidence="2" id="KW-0732">Signal</keyword>
<evidence type="ECO:0000313" key="4">
    <source>
        <dbReference type="Proteomes" id="UP001214250"/>
    </source>
</evidence>
<name>A0ABY7VR96_9BACT</name>
<dbReference type="EMBL" id="CP117811">
    <property type="protein sequence ID" value="WDE96217.1"/>
    <property type="molecule type" value="Genomic_DNA"/>
</dbReference>
<gene>
    <name evidence="3" type="ORF">PQO03_10905</name>
</gene>
<sequence length="223" mass="24551">MRKILTKICLSSSVFLMASCGMFSDEETNAEDAPAVVAEETALVAEETAVGEDAPEVVAETQEVINSEPVVLDDEIDTEEVQRLPSRNDGPHIIMRDGKYWIIAEPSAQISTILNSLGSNIQGLKIESSPAYLRLARELNYRINEMAFNTGASIDDYKELFEKSLQTIEKIAVAEAEATVAANREVIDCENCASICDAEDEIEEEPSAEKENTEVEKELSEEK</sequence>
<feature type="signal peptide" evidence="2">
    <location>
        <begin position="1"/>
        <end position="18"/>
    </location>
</feature>
<accession>A0ABY7VR96</accession>
<reference evidence="3 4" key="1">
    <citation type="submission" date="2023-02" db="EMBL/GenBank/DDBJ databases">
        <title>Genome sequence of Lentisphaera profundi SAORIC-696.</title>
        <authorList>
            <person name="Kim e."/>
            <person name="Cho J.-C."/>
            <person name="Choi A."/>
            <person name="Kang I."/>
        </authorList>
    </citation>
    <scope>NUCLEOTIDE SEQUENCE [LARGE SCALE GENOMIC DNA]</scope>
    <source>
        <strain evidence="3 4">SAORIC-696</strain>
    </source>
</reference>
<organism evidence="3 4">
    <name type="scientific">Lentisphaera profundi</name>
    <dbReference type="NCBI Taxonomy" id="1658616"/>
    <lineage>
        <taxon>Bacteria</taxon>
        <taxon>Pseudomonadati</taxon>
        <taxon>Lentisphaerota</taxon>
        <taxon>Lentisphaeria</taxon>
        <taxon>Lentisphaerales</taxon>
        <taxon>Lentisphaeraceae</taxon>
        <taxon>Lentisphaera</taxon>
    </lineage>
</organism>
<feature type="chain" id="PRO_5046919856" description="DUF4349 domain-containing protein" evidence="2">
    <location>
        <begin position="19"/>
        <end position="223"/>
    </location>
</feature>
<proteinExistence type="predicted"/>
<evidence type="ECO:0000256" key="2">
    <source>
        <dbReference type="SAM" id="SignalP"/>
    </source>
</evidence>
<protein>
    <recommendedName>
        <fullName evidence="5">DUF4349 domain-containing protein</fullName>
    </recommendedName>
</protein>
<dbReference type="RefSeq" id="WP_274150293.1">
    <property type="nucleotide sequence ID" value="NZ_CP117811.1"/>
</dbReference>
<dbReference type="PROSITE" id="PS51257">
    <property type="entry name" value="PROKAR_LIPOPROTEIN"/>
    <property type="match status" value="1"/>
</dbReference>
<evidence type="ECO:0008006" key="5">
    <source>
        <dbReference type="Google" id="ProtNLM"/>
    </source>
</evidence>
<feature type="compositionally biased region" description="Basic and acidic residues" evidence="1">
    <location>
        <begin position="207"/>
        <end position="223"/>
    </location>
</feature>
<evidence type="ECO:0000256" key="1">
    <source>
        <dbReference type="SAM" id="MobiDB-lite"/>
    </source>
</evidence>
<feature type="region of interest" description="Disordered" evidence="1">
    <location>
        <begin position="200"/>
        <end position="223"/>
    </location>
</feature>
<keyword evidence="4" id="KW-1185">Reference proteome</keyword>
<evidence type="ECO:0000313" key="3">
    <source>
        <dbReference type="EMBL" id="WDE96217.1"/>
    </source>
</evidence>